<evidence type="ECO:0000259" key="10">
    <source>
        <dbReference type="Pfam" id="PF20255"/>
    </source>
</evidence>
<dbReference type="Pfam" id="PF12359">
    <property type="entry name" value="DUF3645"/>
    <property type="match status" value="1"/>
</dbReference>
<feature type="compositionally biased region" description="Acidic residues" evidence="7">
    <location>
        <begin position="3155"/>
        <end position="3168"/>
    </location>
</feature>
<protein>
    <recommendedName>
        <fullName evidence="2">ubiquitinyl hydrolase 1</fullName>
        <ecNumber evidence="2">3.4.19.12</ecNumber>
    </recommendedName>
</protein>
<dbReference type="Pfam" id="PF12340">
    <property type="entry name" value="DUF3638"/>
    <property type="match status" value="1"/>
</dbReference>
<evidence type="ECO:0000256" key="5">
    <source>
        <dbReference type="ARBA" id="ARBA00022801"/>
    </source>
</evidence>
<feature type="region of interest" description="Disordered" evidence="7">
    <location>
        <begin position="3111"/>
        <end position="3181"/>
    </location>
</feature>
<dbReference type="InterPro" id="IPR051346">
    <property type="entry name" value="OTU_Deubiquitinase"/>
</dbReference>
<dbReference type="PANTHER" id="PTHR13367">
    <property type="entry name" value="UBIQUITIN THIOESTERASE"/>
    <property type="match status" value="1"/>
</dbReference>
<feature type="domain" description="DUF6606" evidence="10">
    <location>
        <begin position="12"/>
        <end position="278"/>
    </location>
</feature>
<keyword evidence="3" id="KW-0645">Protease</keyword>
<sequence length="3181" mass="361622">MATSTNPVMESLISHIVLPPRLPGRDDRNEKLENGLIDHFITASKTMRDITNDKLSENWDWVRRSLETAKVLNARGKLTKATLLSEFRSLQQNVYLILNIVEQNAALLIHCIEERVVFECMETSASAEDVLAAENALEWDFPGYAVDVPLSTFRQPDFLEELAIFLEQASTESIKRFAARTFKAGSLIIEARDTASCALISQMLMTLLEGNGRRIYPSILKKRVRDDVVWFNAEKPWRRNPLYLVLRVALQRQLYSMSDFGRTQYKFMRCLAMAQVLELSIYGVNLELLSFLKAKLCRRLAKLENDGDKESSALGAIHEQTFKTLRPIFQKAIQRASEHIESEWGTFKRSNQRPVMPLPRRAADRDLYLTLPNSGFYLQRIMAEALCVPPRTHNIKLPVDVSAAATRKIGNFGNRYIELFDMESGIELNNLPPPSASITENKSRCKEVSKQINAYLNASKGAYSANSEERSIMLLSIVELWMSLDKCACIVYPLLKEFHPLFTSEMLDLLQLSLYKDMCRLQKVQEYLQDRCRTAVSNSGYRTIFEDPIQGCFAERYFIESDEALKMADLLETIEFDAEQLRQKKEAEWLRMSQEYGNIVKRINESTCIYTLEGHSRDCLKCSLEREAKNFRIEVHEHPLPSDPTRVKVVIFELSCPWTFSIYRDTTWKILSALAFSTKQGGSSNPQALLKDYPGLSRYMNNGEHGFSLGSTTKRFHKTHYRMVMFPVDIDDVCPSNSLRLSYYDLSSQLWPGREFQVERPSFSHHFQFTLPQSSPFSMLLPHLSANRDGRSSYEVVASQSQCPKGLNVHEFVAYQALFSGKACRLTQLLVELGSQSLNFSTESMAILVSRLVLEAGPHRHGDFLRVIHRSFRDDTFCSRMLEQLHQRLRNIESNYRENHAMQTILTIASRMKQLATPNIAKSASELLHTARSITASWVKILREEIKQAIDSDTASRCQTYCLWAVLLCRRTFFHQNDALLDPEALRCFIECSITLQDNLSNDPALAPAGLKNAIIRDLKAVYHMRFLLRESLLASPQSLLLAVGIVWPLPEGSEPRVSSKLIFDCPEKWWVYAKIVSSALMKEQTLSFHIFYGYLLIDGQPLGVLPADYRASTTLKDLFGDVNLLTFPSSLPGSKFQLTNDQFGHAIHLGFRDGNVVVRACLGNTILEFVPSRVFHTGNNYDLPIPLLLDCVHWLNLTTGIIEIRQKPHIWKPKDSNWVLNVRTRAAYRRTSRLVNPFSPTFKRVHRILEYFEEPGHLTVYQPRKNNLTVELKRLSLSFAVNYKKHLESSQLHAEIDADQDCGAWYGLRSKIVLRDTINPRVRSILVPLPGDDPSSIKSRCHGIHVQVHIDNHGAYGRFFVNDSLGRIDCPAEPWQLYTKALLHGVTSFLLPDILTKRTGTEEAVACLKSGLYQPWVPLTLTSRLCLSKIAMLSPIREYYPKEGKSMQKINWSDKWTTTIQYDGYEPIVHDLLEKSDKLGKFSHEKSLELPQLKTEPQKHLVSRSYARLRPFRRPDGFLEDHTMTPDPVYDSRDKYCASQRRKNILECVDHIIQWPQKIHNTAEVASILQTYSNLRGFYAEPRKLLLSDHLNVDFGVSFGPLYRFCQQASSDDKFRLQFQFALMSFRDDINMDVVRVLLACSVLEDLKKLNPPACLNYVQFRPNQAPHLTYILQLLKPCRIPCPQDFRDTFSGLRLHAKQRKNLERREYEYETQTDADCELFAKVLLDQWPCPKPSIGGFSTEGHIDIAKAMSIIQPDWERLFQNMELSKYLEQVQVVLGKAYSGTNFVLPNMEIQTQVVYSSRIRGGESPTLSMDLMRMPCETTMVSNKAVSFSTQAENLNHDGNLSREARLLEGIVKNLMGSEASLVRQKYGQGLMQSLESLKVFEQLPKNGRKQADTLKLSNDILETRRVLQQIFKEIYQSFDSLSATWLRAGGLYPCISTITLLENLRSTSSTGIKFGSGMRESLIKYALHITKLQRLLRIEEAFAKGDQQRLIEEQNNPGHSNWQPIDEPDWLLIEVEANVLIRPDQVDVARATISPSSKSNSVLQMNMGQGKTSIIVPMVACKLANSERLVRIIVPKPLLVPTAQLLQARLGSLLGRNILHVPFSRKTPTDTVKTYFNLHKMALQNSGITIALPEHILSFRLSGLQRLSDGHLDEGSTMVKAQQWLNSRCRDVMDESDQILSLRTQLIYPSGAQKSVDNYPHRWEVAQALLALVSGHLYNLEKAYPHSIEVVRRDCGGYPMPFFLRKDVEEELLNRLVADICNGRTSILDISRCSRSDRIAIRDFITKPKVSTSVSKAVKGIFPDKPAMKKNLLNVRGLLVHRILLLALKKRWHVQYGLHPERDPIAVPFHGKGVPSDQAEWGHPDVAILLTCLAFYYDGLNYKQLHQSLEHVLKSDDPASIYDQWSMSCPMLPDSLRDWNSINLEDEQQMLELWSNFNLSPIIVDYYCNNFVFPAHAKSFSLKLQASGWEIPLSSADNLNSLTTGFSGTNDNRNLLPLNLKQQDLDGLAHTNSEVLTYLLQPRNRQYVIAADESGRHLSEIGLLRKISKRGIRVLIDAGAQILELSNESLARKWLEIDKQALAAVYFDVAGKPMVVHKKYRPVPLSASPYSDDLRGVVVYLDEAHCRGIDLKMPADACGALTLSLGQSKDHTVQAAMRLRQLATSQSVIFFAPPEVNQSILDCVKKNHGNYLDSHDVICWLLEQTCVGIELMQPLYYSQGIDHCRRIQAAADNADFLVDVDQREQYLNTLRQKEQLSLEQLYGAKTTSKAIVGSGKLTAQTTNYIKELNAMRKSFRDTGDAVHHTALQEVEQEREVAYEVETVREVQKPTHYQAWSFPGLDKDILIFAKTGRLPAGSTCCEHAFVALRKTGVGRKFGINATALQSRLFVSREFMRSVKVNTEPHDNFLRQVSWVLWSLVTETALVIIPEEAELLIPVLRGALTPVCFLLTYAAPITRKMLALFNDLRYYATPALSKDWVAPVWLSVQLGIFSGALYFEISQYEYLRWFLGFEVDKNMEELQEDCLEEDHHVIDGFSNENANPKEQKSVGFTSRPLTFLQEWLSVRRKGQDFSHTPMGYVCQGKVLTESHPFFSKNGAGVDQKLAQSSRRGISGSKGASARNTLDDDLNDDWADMNDDGNGVAIGAESDFEDSDDYEDEETSSGSAFTSLDEDF</sequence>
<evidence type="ECO:0000313" key="11">
    <source>
        <dbReference type="EMBL" id="CAD6446530.1"/>
    </source>
</evidence>
<evidence type="ECO:0000256" key="4">
    <source>
        <dbReference type="ARBA" id="ARBA00022786"/>
    </source>
</evidence>
<feature type="domain" description="DUF3645" evidence="9">
    <location>
        <begin position="2347"/>
        <end position="2379"/>
    </location>
</feature>
<dbReference type="PANTHER" id="PTHR13367:SF32">
    <property type="entry name" value="DUF6606 DOMAIN-CONTAINING PROTEIN"/>
    <property type="match status" value="1"/>
</dbReference>
<dbReference type="EMBL" id="CAJHIA010000021">
    <property type="protein sequence ID" value="CAD6446530.1"/>
    <property type="molecule type" value="Genomic_DNA"/>
</dbReference>
<evidence type="ECO:0000259" key="8">
    <source>
        <dbReference type="Pfam" id="PF12340"/>
    </source>
</evidence>
<gene>
    <name evidence="11" type="ORF">SCLTRI_LOCUS6322</name>
</gene>
<organism evidence="11 12">
    <name type="scientific">Sclerotinia trifoliorum</name>
    <dbReference type="NCBI Taxonomy" id="28548"/>
    <lineage>
        <taxon>Eukaryota</taxon>
        <taxon>Fungi</taxon>
        <taxon>Dikarya</taxon>
        <taxon>Ascomycota</taxon>
        <taxon>Pezizomycotina</taxon>
        <taxon>Leotiomycetes</taxon>
        <taxon>Helotiales</taxon>
        <taxon>Sclerotiniaceae</taxon>
        <taxon>Sclerotinia</taxon>
    </lineage>
</organism>
<feature type="compositionally biased region" description="Acidic residues" evidence="7">
    <location>
        <begin position="3132"/>
        <end position="3144"/>
    </location>
</feature>
<comment type="catalytic activity">
    <reaction evidence="1">
        <text>Thiol-dependent hydrolysis of ester, thioester, amide, peptide and isopeptide bonds formed by the C-terminal Gly of ubiquitin (a 76-residue protein attached to proteins as an intracellular targeting signal).</text>
        <dbReference type="EC" id="3.4.19.12"/>
    </reaction>
</comment>
<reference evidence="11" key="1">
    <citation type="submission" date="2020-10" db="EMBL/GenBank/DDBJ databases">
        <authorList>
            <person name="Kusch S."/>
        </authorList>
    </citation>
    <scope>NUCLEOTIDE SEQUENCE</scope>
    <source>
        <strain evidence="11">SwB9</strain>
    </source>
</reference>
<feature type="domain" description="DUF3638" evidence="8">
    <location>
        <begin position="2007"/>
        <end position="2228"/>
    </location>
</feature>
<name>A0A8H2ZRJ1_9HELO</name>
<dbReference type="GO" id="GO:0004843">
    <property type="term" value="F:cysteine-type deubiquitinase activity"/>
    <property type="evidence" value="ECO:0007669"/>
    <property type="project" value="UniProtKB-EC"/>
</dbReference>
<evidence type="ECO:0000256" key="3">
    <source>
        <dbReference type="ARBA" id="ARBA00022670"/>
    </source>
</evidence>
<dbReference type="GO" id="GO:0006508">
    <property type="term" value="P:proteolysis"/>
    <property type="evidence" value="ECO:0007669"/>
    <property type="project" value="UniProtKB-KW"/>
</dbReference>
<evidence type="ECO:0000313" key="12">
    <source>
        <dbReference type="Proteomes" id="UP000624404"/>
    </source>
</evidence>
<evidence type="ECO:0000256" key="2">
    <source>
        <dbReference type="ARBA" id="ARBA00012759"/>
    </source>
</evidence>
<keyword evidence="6" id="KW-0788">Thiol protease</keyword>
<evidence type="ECO:0000259" key="9">
    <source>
        <dbReference type="Pfam" id="PF12359"/>
    </source>
</evidence>
<dbReference type="Proteomes" id="UP000624404">
    <property type="component" value="Unassembled WGS sequence"/>
</dbReference>
<evidence type="ECO:0000256" key="7">
    <source>
        <dbReference type="SAM" id="MobiDB-lite"/>
    </source>
</evidence>
<keyword evidence="5" id="KW-0378">Hydrolase</keyword>
<dbReference type="EC" id="3.4.19.12" evidence="2"/>
<dbReference type="InterPro" id="IPR046541">
    <property type="entry name" value="DUF6606"/>
</dbReference>
<dbReference type="OrthoDB" id="3182339at2759"/>
<proteinExistence type="predicted"/>
<keyword evidence="4" id="KW-0833">Ubl conjugation pathway</keyword>
<dbReference type="Pfam" id="PF20255">
    <property type="entry name" value="DUF6606"/>
    <property type="match status" value="1"/>
</dbReference>
<evidence type="ECO:0000256" key="1">
    <source>
        <dbReference type="ARBA" id="ARBA00000707"/>
    </source>
</evidence>
<keyword evidence="12" id="KW-1185">Reference proteome</keyword>
<evidence type="ECO:0000256" key="6">
    <source>
        <dbReference type="ARBA" id="ARBA00022807"/>
    </source>
</evidence>
<comment type="caution">
    <text evidence="11">The sequence shown here is derived from an EMBL/GenBank/DDBJ whole genome shotgun (WGS) entry which is preliminary data.</text>
</comment>
<accession>A0A8H2ZRJ1</accession>
<dbReference type="InterPro" id="IPR022099">
    <property type="entry name" value="DUF3638"/>
</dbReference>
<dbReference type="InterPro" id="IPR022105">
    <property type="entry name" value="DUF3645"/>
</dbReference>